<evidence type="ECO:0000313" key="2">
    <source>
        <dbReference type="Proteomes" id="UP000657421"/>
    </source>
</evidence>
<dbReference type="PIRSF" id="PIRSF019260">
    <property type="entry name" value="PBSX_XkdE_prd"/>
    <property type="match status" value="1"/>
</dbReference>
<dbReference type="InterPro" id="IPR016753">
    <property type="entry name" value="PBSX_Firmicutes"/>
</dbReference>
<comment type="caution">
    <text evidence="1">The sequence shown here is derived from an EMBL/GenBank/DDBJ whole genome shotgun (WGS) entry which is preliminary data.</text>
</comment>
<name>A0ABR7NB97_9FIRM</name>
<gene>
    <name evidence="1" type="ORF">H8716_11375</name>
</gene>
<sequence length="509" mass="58604">MQPVQKPVQKAETSTQIEIQEAFNGSEWIQQPMDLHVLERYVSESSILPQCIHSYRNNIPGFGIGVRYIEDVEETPDMVDEFNKAEEIIELLTIEQDTKEIFEDIIEARETYGIAYVEVIRNLANEVVQIEFIRNTPSIMKTEPLEPYVPFTYYHHGTSLVRQRKFRKYRQDIGGKTVYYKEFGDPRIMDRRNGKYLETGEALDRKWQANEILEFAIGTKPYGEVRWIGQLLGVDGSRRAESLNNNYFINGRHTPLLIMIKGGTLTEDSYTKLQEYMNGIKGEQGQHAFIVLEAENAEQRTDFDTSDKPEIEIKDIASILQKDELFQEYLENNRKRVQSAFLLPDLYVGYTTDFNRATAQTAKEVTEEQVFQPERISLAWVINNKLLNGYQFKHVEAYFLAPNITNPDDLYKILTVSNNAGGLTPNKAKDVVYRMLGETSEDYEEEWGDIPLKIYAERNSSVADVNGIAAQLTQQIQKAQSNNTPDEVVSVMKSVQKLLKEIKEQEGKQ</sequence>
<accession>A0ABR7NB97</accession>
<proteinExistence type="predicted"/>
<keyword evidence="2" id="KW-1185">Reference proteome</keyword>
<dbReference type="EMBL" id="JACRSZ010000011">
    <property type="protein sequence ID" value="MBC8573677.1"/>
    <property type="molecule type" value="Genomic_DNA"/>
</dbReference>
<dbReference type="Proteomes" id="UP000657421">
    <property type="component" value="Unassembled WGS sequence"/>
</dbReference>
<dbReference type="NCBIfam" id="TIGR01540">
    <property type="entry name" value="portal_PBSX"/>
    <property type="match status" value="1"/>
</dbReference>
<organism evidence="1 2">
    <name type="scientific">Jingyaoa shaoxingensis</name>
    <dbReference type="NCBI Taxonomy" id="2763671"/>
    <lineage>
        <taxon>Bacteria</taxon>
        <taxon>Bacillati</taxon>
        <taxon>Bacillota</taxon>
        <taxon>Clostridia</taxon>
        <taxon>Lachnospirales</taxon>
        <taxon>Lachnospiraceae</taxon>
        <taxon>Jingyaoa</taxon>
    </lineage>
</organism>
<protein>
    <submittedName>
        <fullName evidence="1">Phage portal protein</fullName>
    </submittedName>
</protein>
<reference evidence="1 2" key="1">
    <citation type="submission" date="2020-08" db="EMBL/GenBank/DDBJ databases">
        <title>Genome public.</title>
        <authorList>
            <person name="Liu C."/>
            <person name="Sun Q."/>
        </authorList>
    </citation>
    <scope>NUCLEOTIDE SEQUENCE [LARGE SCALE GENOMIC DNA]</scope>
    <source>
        <strain evidence="1 2">NSJ-46</strain>
    </source>
</reference>
<dbReference type="InterPro" id="IPR006430">
    <property type="entry name" value="Phage_portal_PBSX"/>
</dbReference>
<evidence type="ECO:0000313" key="1">
    <source>
        <dbReference type="EMBL" id="MBC8573677.1"/>
    </source>
</evidence>